<protein>
    <submittedName>
        <fullName evidence="1">Uncharacterized protein</fullName>
    </submittedName>
</protein>
<dbReference type="Proteomes" id="UP001218218">
    <property type="component" value="Unassembled WGS sequence"/>
</dbReference>
<reference evidence="1" key="1">
    <citation type="submission" date="2023-03" db="EMBL/GenBank/DDBJ databases">
        <title>Massive genome expansion in bonnet fungi (Mycena s.s.) driven by repeated elements and novel gene families across ecological guilds.</title>
        <authorList>
            <consortium name="Lawrence Berkeley National Laboratory"/>
            <person name="Harder C.B."/>
            <person name="Miyauchi S."/>
            <person name="Viragh M."/>
            <person name="Kuo A."/>
            <person name="Thoen E."/>
            <person name="Andreopoulos B."/>
            <person name="Lu D."/>
            <person name="Skrede I."/>
            <person name="Drula E."/>
            <person name="Henrissat B."/>
            <person name="Morin E."/>
            <person name="Kohler A."/>
            <person name="Barry K."/>
            <person name="LaButti K."/>
            <person name="Morin E."/>
            <person name="Salamov A."/>
            <person name="Lipzen A."/>
            <person name="Mereny Z."/>
            <person name="Hegedus B."/>
            <person name="Baldrian P."/>
            <person name="Stursova M."/>
            <person name="Weitz H."/>
            <person name="Taylor A."/>
            <person name="Grigoriev I.V."/>
            <person name="Nagy L.G."/>
            <person name="Martin F."/>
            <person name="Kauserud H."/>
        </authorList>
    </citation>
    <scope>NUCLEOTIDE SEQUENCE</scope>
    <source>
        <strain evidence="1">CBHHK002</strain>
    </source>
</reference>
<organism evidence="1 2">
    <name type="scientific">Mycena albidolilacea</name>
    <dbReference type="NCBI Taxonomy" id="1033008"/>
    <lineage>
        <taxon>Eukaryota</taxon>
        <taxon>Fungi</taxon>
        <taxon>Dikarya</taxon>
        <taxon>Basidiomycota</taxon>
        <taxon>Agaricomycotina</taxon>
        <taxon>Agaricomycetes</taxon>
        <taxon>Agaricomycetidae</taxon>
        <taxon>Agaricales</taxon>
        <taxon>Marasmiineae</taxon>
        <taxon>Mycenaceae</taxon>
        <taxon>Mycena</taxon>
    </lineage>
</organism>
<proteinExistence type="predicted"/>
<dbReference type="EMBL" id="JARIHO010000056">
    <property type="protein sequence ID" value="KAJ7318755.1"/>
    <property type="molecule type" value="Genomic_DNA"/>
</dbReference>
<gene>
    <name evidence="1" type="ORF">DFH08DRAFT_819646</name>
</gene>
<name>A0AAD6ZDT0_9AGAR</name>
<sequence>MDLLRPFLACSSLNGILLAVIEQLAPGSRSSRGFRIISLLAGKHTFGGVEHAPSRILCPHDPNNNLSLAHFDPTFVHFDKILSFFEDSPELFTSTYARYCAEERRIHRGVPVKAHNLVLNMACGTRKMSSKFGYCTVWLLWDDHAGGKSNATLAVFSAVRRRYSATWYTFVPKPTTTPAFLSLHATAGITIHEAFTSSSMERWGLTNLKTALHLPYKMGSSSRRRRVFVFVSLDLPFTGWTSRYLGPPIACLLSLTTPRKLAVFKSFMPFAQLIAAEVDGRQPESWAGPFPSQDFNGPIA</sequence>
<comment type="caution">
    <text evidence="1">The sequence shown here is derived from an EMBL/GenBank/DDBJ whole genome shotgun (WGS) entry which is preliminary data.</text>
</comment>
<evidence type="ECO:0000313" key="1">
    <source>
        <dbReference type="EMBL" id="KAJ7318755.1"/>
    </source>
</evidence>
<accession>A0AAD6ZDT0</accession>
<keyword evidence="2" id="KW-1185">Reference proteome</keyword>
<evidence type="ECO:0000313" key="2">
    <source>
        <dbReference type="Proteomes" id="UP001218218"/>
    </source>
</evidence>
<dbReference type="AlphaFoldDB" id="A0AAD6ZDT0"/>